<reference evidence="2" key="1">
    <citation type="journal article" date="2019" name="Int. J. Syst. Evol. Microbiol.">
        <title>The Global Catalogue of Microorganisms (GCM) 10K type strain sequencing project: providing services to taxonomists for standard genome sequencing and annotation.</title>
        <authorList>
            <consortium name="The Broad Institute Genomics Platform"/>
            <consortium name="The Broad Institute Genome Sequencing Center for Infectious Disease"/>
            <person name="Wu L."/>
            <person name="Ma J."/>
        </authorList>
    </citation>
    <scope>NUCLEOTIDE SEQUENCE [LARGE SCALE GENOMIC DNA]</scope>
    <source>
        <strain evidence="2">JCM 17337</strain>
    </source>
</reference>
<name>A0ABP7GPM5_9FLAO</name>
<evidence type="ECO:0000313" key="2">
    <source>
        <dbReference type="Proteomes" id="UP001500748"/>
    </source>
</evidence>
<evidence type="ECO:0000313" key="1">
    <source>
        <dbReference type="EMBL" id="GAA3771494.1"/>
    </source>
</evidence>
<sequence>MTSSFNISEKMKQLLILFLFLVCFHGNSQQKIETVFNEIKRDTMKILDLDIYKDWKVDLKYVQIPEMRSLTNGNERVSIISDDKMIQITRSNINNLYKQISVYNAKTKIIQGLLVRFKSMAIGKSNIYDDNGIKTNEIDNDGPYKFSIADMIKKFKTEYNLDIENPKVLYSISRYVEKKKLNMPFYEVDIREDFPYICTSYLINGNTGKTLYSVRLQQGDLIDPLEEYFKILKKQEEEDNAYFNTYKGKDYTKAEWEIFKEQHYKEYERKKESKGFWHDLFKKHDE</sequence>
<comment type="caution">
    <text evidence="1">The sequence shown here is derived from an EMBL/GenBank/DDBJ whole genome shotgun (WGS) entry which is preliminary data.</text>
</comment>
<dbReference type="EMBL" id="BAABDU010000004">
    <property type="protein sequence ID" value="GAA3771494.1"/>
    <property type="molecule type" value="Genomic_DNA"/>
</dbReference>
<gene>
    <name evidence="1" type="ORF">GCM10022423_26990</name>
</gene>
<proteinExistence type="predicted"/>
<dbReference type="Proteomes" id="UP001500748">
    <property type="component" value="Unassembled WGS sequence"/>
</dbReference>
<organism evidence="1 2">
    <name type="scientific">Flavobacterium ginsengiterrae</name>
    <dbReference type="NCBI Taxonomy" id="871695"/>
    <lineage>
        <taxon>Bacteria</taxon>
        <taxon>Pseudomonadati</taxon>
        <taxon>Bacteroidota</taxon>
        <taxon>Flavobacteriia</taxon>
        <taxon>Flavobacteriales</taxon>
        <taxon>Flavobacteriaceae</taxon>
        <taxon>Flavobacterium</taxon>
    </lineage>
</organism>
<protein>
    <submittedName>
        <fullName evidence="1">Uncharacterized protein</fullName>
    </submittedName>
</protein>
<keyword evidence="2" id="KW-1185">Reference proteome</keyword>
<accession>A0ABP7GPM5</accession>